<evidence type="ECO:0000313" key="2">
    <source>
        <dbReference type="EMBL" id="MBZ1350580.1"/>
    </source>
</evidence>
<organism evidence="2 3">
    <name type="scientific">Zwartia hollandica</name>
    <dbReference type="NCBI Taxonomy" id="324606"/>
    <lineage>
        <taxon>Bacteria</taxon>
        <taxon>Pseudomonadati</taxon>
        <taxon>Pseudomonadota</taxon>
        <taxon>Betaproteobacteria</taxon>
        <taxon>Burkholderiales</taxon>
        <taxon>Alcaligenaceae</taxon>
        <taxon>Zwartia</taxon>
    </lineage>
</organism>
<gene>
    <name evidence="2" type="ORF">KZZ10_07955</name>
</gene>
<name>A0A953NC45_9BURK</name>
<accession>A0A953NC45</accession>
<comment type="caution">
    <text evidence="2">The sequence shown here is derived from an EMBL/GenBank/DDBJ whole genome shotgun (WGS) entry which is preliminary data.</text>
</comment>
<protein>
    <submittedName>
        <fullName evidence="2">Glycosyltransferase family 61 protein</fullName>
    </submittedName>
</protein>
<dbReference type="GO" id="GO:0016757">
    <property type="term" value="F:glycosyltransferase activity"/>
    <property type="evidence" value="ECO:0007669"/>
    <property type="project" value="InterPro"/>
</dbReference>
<keyword evidence="3" id="KW-1185">Reference proteome</keyword>
<sequence length="360" mass="41100">MGKKPSVVPYDPPTLVSFFNGDFERIHGETIFLGILHNHFGHFLCDTLSRLWIVSQAGGSDTFVFLMTDAGIPKFAQDFFDLLGIGDRVRIIERPTIINSLTIPDRAVIYPDFFHSDYLKLSRYFSEIHSFPTNDTDEPLFVSRHELIPGYSRYVVGERLVHQLLKGVGASIICPESLSIEQQFRAFNRHKNIIGYAGSAMHSLLFTSGEKNILYYSGRTVPVIYRKIDDCLKNKATYLPVQQRSDRRLLDLKVGFKPEILDLPRLLSGLDAFLSLGLNPDEYCNKNALDSFDVEYNTALILRYVVEQKAKGSTKIESEFMTYSKDYHFDREMILATLPKAPVLKQFFLELGWDVSGVMR</sequence>
<proteinExistence type="predicted"/>
<dbReference type="Proteomes" id="UP000739565">
    <property type="component" value="Unassembled WGS sequence"/>
</dbReference>
<dbReference type="AlphaFoldDB" id="A0A953NC45"/>
<feature type="domain" description="Glycosyltransferase 61 catalytic" evidence="1">
    <location>
        <begin position="40"/>
        <end position="208"/>
    </location>
</feature>
<dbReference type="InterPro" id="IPR049625">
    <property type="entry name" value="Glyco_transf_61_cat"/>
</dbReference>
<reference evidence="2" key="1">
    <citation type="submission" date="2021-07" db="EMBL/GenBank/DDBJ databases">
        <title>New genus and species of the family Alcaligenaceae.</title>
        <authorList>
            <person name="Hahn M.W."/>
        </authorList>
    </citation>
    <scope>NUCLEOTIDE SEQUENCE</scope>
    <source>
        <strain evidence="2">LF4-65</strain>
    </source>
</reference>
<evidence type="ECO:0000313" key="3">
    <source>
        <dbReference type="Proteomes" id="UP000739565"/>
    </source>
</evidence>
<dbReference type="Pfam" id="PF04577">
    <property type="entry name" value="Glyco_transf_61"/>
    <property type="match status" value="1"/>
</dbReference>
<evidence type="ECO:0000259" key="1">
    <source>
        <dbReference type="Pfam" id="PF04577"/>
    </source>
</evidence>
<dbReference type="EMBL" id="JAHXRI010000006">
    <property type="protein sequence ID" value="MBZ1350580.1"/>
    <property type="molecule type" value="Genomic_DNA"/>
</dbReference>